<evidence type="ECO:0000256" key="2">
    <source>
        <dbReference type="ARBA" id="ARBA00022777"/>
    </source>
</evidence>
<dbReference type="Pfam" id="PF00294">
    <property type="entry name" value="PfkB"/>
    <property type="match status" value="1"/>
</dbReference>
<dbReference type="OrthoDB" id="204058at2759"/>
<reference evidence="4 5" key="1">
    <citation type="journal article" date="2020" name="IScience">
        <title>Genome Sequencing of the Endangered Kingdonia uniflora (Circaeasteraceae, Ranunculales) Reveals Potential Mechanisms of Evolutionary Specialization.</title>
        <authorList>
            <person name="Sun Y."/>
            <person name="Deng T."/>
            <person name="Zhang A."/>
            <person name="Moore M.J."/>
            <person name="Landis J.B."/>
            <person name="Lin N."/>
            <person name="Zhang H."/>
            <person name="Zhang X."/>
            <person name="Huang J."/>
            <person name="Zhang X."/>
            <person name="Sun H."/>
            <person name="Wang H."/>
        </authorList>
    </citation>
    <scope>NUCLEOTIDE SEQUENCE [LARGE SCALE GENOMIC DNA]</scope>
    <source>
        <strain evidence="4">TB1705</strain>
        <tissue evidence="4">Leaf</tissue>
    </source>
</reference>
<keyword evidence="1" id="KW-0808">Transferase</keyword>
<keyword evidence="2" id="KW-0418">Kinase</keyword>
<dbReference type="InterPro" id="IPR002173">
    <property type="entry name" value="Carboh/pur_kinase_PfkB_CS"/>
</dbReference>
<dbReference type="PANTHER" id="PTHR42774">
    <property type="entry name" value="PHOSPHOTRANSFERASE SYSTEM TRANSPORT PROTEIN"/>
    <property type="match status" value="1"/>
</dbReference>
<evidence type="ECO:0000313" key="5">
    <source>
        <dbReference type="Proteomes" id="UP000541444"/>
    </source>
</evidence>
<dbReference type="EMBL" id="JACGCM010002131">
    <property type="protein sequence ID" value="KAF6144378.1"/>
    <property type="molecule type" value="Genomic_DNA"/>
</dbReference>
<evidence type="ECO:0000259" key="3">
    <source>
        <dbReference type="Pfam" id="PF00294"/>
    </source>
</evidence>
<evidence type="ECO:0000313" key="4">
    <source>
        <dbReference type="EMBL" id="KAF6144378.1"/>
    </source>
</evidence>
<dbReference type="SUPFAM" id="SSF53613">
    <property type="entry name" value="Ribokinase-like"/>
    <property type="match status" value="1"/>
</dbReference>
<keyword evidence="5" id="KW-1185">Reference proteome</keyword>
<dbReference type="AlphaFoldDB" id="A0A7J7LPA7"/>
<comment type="caution">
    <text evidence="4">The sequence shown here is derived from an EMBL/GenBank/DDBJ whole genome shotgun (WGS) entry which is preliminary data.</text>
</comment>
<name>A0A7J7LPA7_9MAGN</name>
<dbReference type="PROSITE" id="PS00584">
    <property type="entry name" value="PFKB_KINASES_2"/>
    <property type="match status" value="1"/>
</dbReference>
<dbReference type="InterPro" id="IPR052562">
    <property type="entry name" value="Ketohexokinase-related"/>
</dbReference>
<dbReference type="InterPro" id="IPR029056">
    <property type="entry name" value="Ribokinase-like"/>
</dbReference>
<dbReference type="PANTHER" id="PTHR42774:SF3">
    <property type="entry name" value="KETOHEXOKINASE"/>
    <property type="match status" value="1"/>
</dbReference>
<organism evidence="4 5">
    <name type="scientific">Kingdonia uniflora</name>
    <dbReference type="NCBI Taxonomy" id="39325"/>
    <lineage>
        <taxon>Eukaryota</taxon>
        <taxon>Viridiplantae</taxon>
        <taxon>Streptophyta</taxon>
        <taxon>Embryophyta</taxon>
        <taxon>Tracheophyta</taxon>
        <taxon>Spermatophyta</taxon>
        <taxon>Magnoliopsida</taxon>
        <taxon>Ranunculales</taxon>
        <taxon>Circaeasteraceae</taxon>
        <taxon>Kingdonia</taxon>
    </lineage>
</organism>
<evidence type="ECO:0000256" key="1">
    <source>
        <dbReference type="ARBA" id="ARBA00022679"/>
    </source>
</evidence>
<dbReference type="Gene3D" id="3.40.1190.20">
    <property type="match status" value="1"/>
</dbReference>
<dbReference type="Proteomes" id="UP000541444">
    <property type="component" value="Unassembled WGS sequence"/>
</dbReference>
<accession>A0A7J7LPA7</accession>
<feature type="domain" description="Carbohydrate kinase PfkB" evidence="3">
    <location>
        <begin position="117"/>
        <end position="175"/>
    </location>
</feature>
<dbReference type="InterPro" id="IPR011611">
    <property type="entry name" value="PfkB_dom"/>
</dbReference>
<sequence length="187" mass="19814">MRKRSTSSRVLDSLSCPCTLQWTGAPSVPGALVSILLKLPNVKFVIVTLGESGCIMLERSEYGDPQLEEMDVDSLLESLKLSIDANNTKPICIAEKSVVRLTAKGIGSVYGRLLVGTAEKIPSSELIDTTGAGDAFIGAVLYAVCEGMPPEKMLPFASQVGAAACRALGARTGLPRRIDPILAPFLH</sequence>
<protein>
    <recommendedName>
        <fullName evidence="3">Carbohydrate kinase PfkB domain-containing protein</fullName>
    </recommendedName>
</protein>
<dbReference type="GO" id="GO:0016301">
    <property type="term" value="F:kinase activity"/>
    <property type="evidence" value="ECO:0007669"/>
    <property type="project" value="UniProtKB-KW"/>
</dbReference>
<proteinExistence type="predicted"/>
<gene>
    <name evidence="4" type="ORF">GIB67_024605</name>
</gene>